<feature type="compositionally biased region" description="Low complexity" evidence="1">
    <location>
        <begin position="8"/>
        <end position="20"/>
    </location>
</feature>
<accession>A0A653DBE1</accession>
<dbReference type="OrthoDB" id="2015116at2759"/>
<reference evidence="2 3" key="1">
    <citation type="submission" date="2019-01" db="EMBL/GenBank/DDBJ databases">
        <authorList>
            <person name="Sayadi A."/>
        </authorList>
    </citation>
    <scope>NUCLEOTIDE SEQUENCE [LARGE SCALE GENOMIC DNA]</scope>
</reference>
<dbReference type="AlphaFoldDB" id="A0A653DBE1"/>
<evidence type="ECO:0000313" key="3">
    <source>
        <dbReference type="Proteomes" id="UP000410492"/>
    </source>
</evidence>
<sequence length="71" mass="7524">PSKKVHQAASSSTSAAHSSAGEIRDSLGNDSVPRSYVTDLPLLRTQSFPEICRQGDPQTLAVNLSMAAIEK</sequence>
<evidence type="ECO:0000313" key="2">
    <source>
        <dbReference type="EMBL" id="VEN57515.1"/>
    </source>
</evidence>
<feature type="region of interest" description="Disordered" evidence="1">
    <location>
        <begin position="1"/>
        <end position="35"/>
    </location>
</feature>
<proteinExistence type="predicted"/>
<dbReference type="Proteomes" id="UP000410492">
    <property type="component" value="Unassembled WGS sequence"/>
</dbReference>
<gene>
    <name evidence="2" type="ORF">CALMAC_LOCUS16120</name>
</gene>
<feature type="non-terminal residue" evidence="2">
    <location>
        <position position="1"/>
    </location>
</feature>
<protein>
    <submittedName>
        <fullName evidence="2">Uncharacterized protein</fullName>
    </submittedName>
</protein>
<organism evidence="2 3">
    <name type="scientific">Callosobruchus maculatus</name>
    <name type="common">Southern cowpea weevil</name>
    <name type="synonym">Pulse bruchid</name>
    <dbReference type="NCBI Taxonomy" id="64391"/>
    <lineage>
        <taxon>Eukaryota</taxon>
        <taxon>Metazoa</taxon>
        <taxon>Ecdysozoa</taxon>
        <taxon>Arthropoda</taxon>
        <taxon>Hexapoda</taxon>
        <taxon>Insecta</taxon>
        <taxon>Pterygota</taxon>
        <taxon>Neoptera</taxon>
        <taxon>Endopterygota</taxon>
        <taxon>Coleoptera</taxon>
        <taxon>Polyphaga</taxon>
        <taxon>Cucujiformia</taxon>
        <taxon>Chrysomeloidea</taxon>
        <taxon>Chrysomelidae</taxon>
        <taxon>Bruchinae</taxon>
        <taxon>Bruchini</taxon>
        <taxon>Callosobruchus</taxon>
    </lineage>
</organism>
<keyword evidence="3" id="KW-1185">Reference proteome</keyword>
<name>A0A653DBE1_CALMS</name>
<dbReference type="EMBL" id="CAACVG010011178">
    <property type="protein sequence ID" value="VEN57515.1"/>
    <property type="molecule type" value="Genomic_DNA"/>
</dbReference>
<evidence type="ECO:0000256" key="1">
    <source>
        <dbReference type="SAM" id="MobiDB-lite"/>
    </source>
</evidence>